<organism evidence="1 2">
    <name type="scientific">Marixanthomonas spongiae</name>
    <dbReference type="NCBI Taxonomy" id="2174845"/>
    <lineage>
        <taxon>Bacteria</taxon>
        <taxon>Pseudomonadati</taxon>
        <taxon>Bacteroidota</taxon>
        <taxon>Flavobacteriia</taxon>
        <taxon>Flavobacteriales</taxon>
        <taxon>Flavobacteriaceae</taxon>
        <taxon>Marixanthomonas</taxon>
    </lineage>
</organism>
<proteinExistence type="predicted"/>
<protein>
    <submittedName>
        <fullName evidence="1">IPExxxVDY family protein</fullName>
    </submittedName>
</protein>
<reference evidence="1 2" key="1">
    <citation type="submission" date="2018-04" db="EMBL/GenBank/DDBJ databases">
        <title>Marixanthomonas spongiae HN-E44 sp. nov., isolated from a marine sponge.</title>
        <authorList>
            <person name="Luo L."/>
            <person name="Zhuang L."/>
        </authorList>
    </citation>
    <scope>NUCLEOTIDE SEQUENCE [LARGE SCALE GENOMIC DNA]</scope>
    <source>
        <strain evidence="1 2">HN-E44</strain>
    </source>
</reference>
<dbReference type="OrthoDB" id="676614at2"/>
<dbReference type="NCBIfam" id="NF033205">
    <property type="entry name" value="IPExxxVDY"/>
    <property type="match status" value="1"/>
</dbReference>
<dbReference type="InterPro" id="IPR047690">
    <property type="entry name" value="IPExxxVDY_fam"/>
</dbReference>
<sequence>MGKLKLVLEDDFKEDFQIVAIHCGAAPFKLAYYLNKYVNLRLKRRRTDLAFSKDGLEVQFPLFEFKDTVNYTVYDLVSNTCKTAKAHTTASGGLFGTQATEENITTYLVPEYKNVDYFLKITSEYDQAPINKLLSEVNKIKPVISSYHIENEQIKSKNNLIFS</sequence>
<dbReference type="RefSeq" id="WP_116694135.1">
    <property type="nucleotide sequence ID" value="NZ_QEHR01000004.1"/>
</dbReference>
<dbReference type="Proteomes" id="UP000245962">
    <property type="component" value="Unassembled WGS sequence"/>
</dbReference>
<name>A0A2U0I2B8_9FLAO</name>
<gene>
    <name evidence="1" type="ORF">DDV96_07515</name>
</gene>
<comment type="caution">
    <text evidence="1">The sequence shown here is derived from an EMBL/GenBank/DDBJ whole genome shotgun (WGS) entry which is preliminary data.</text>
</comment>
<keyword evidence="2" id="KW-1185">Reference proteome</keyword>
<dbReference type="EMBL" id="QEHR01000004">
    <property type="protein sequence ID" value="PVW15245.1"/>
    <property type="molecule type" value="Genomic_DNA"/>
</dbReference>
<evidence type="ECO:0000313" key="2">
    <source>
        <dbReference type="Proteomes" id="UP000245962"/>
    </source>
</evidence>
<accession>A0A2U0I2B8</accession>
<evidence type="ECO:0000313" key="1">
    <source>
        <dbReference type="EMBL" id="PVW15245.1"/>
    </source>
</evidence>
<dbReference type="AlphaFoldDB" id="A0A2U0I2B8"/>